<dbReference type="InterPro" id="IPR050914">
    <property type="entry name" value="snRNP_SmB/NAA38-like"/>
</dbReference>
<dbReference type="AlphaFoldDB" id="A0A1I8BXG3"/>
<dbReference type="Gene3D" id="2.30.30.100">
    <property type="match status" value="1"/>
</dbReference>
<keyword evidence="3" id="KW-1185">Reference proteome</keyword>
<organism evidence="3 4">
    <name type="scientific">Meloidogyne hapla</name>
    <name type="common">Root-knot nematode worm</name>
    <dbReference type="NCBI Taxonomy" id="6305"/>
    <lineage>
        <taxon>Eukaryota</taxon>
        <taxon>Metazoa</taxon>
        <taxon>Ecdysozoa</taxon>
        <taxon>Nematoda</taxon>
        <taxon>Chromadorea</taxon>
        <taxon>Rhabditida</taxon>
        <taxon>Tylenchina</taxon>
        <taxon>Tylenchomorpha</taxon>
        <taxon>Tylenchoidea</taxon>
        <taxon>Meloidogynidae</taxon>
        <taxon>Meloidogyninae</taxon>
        <taxon>Meloidogyne</taxon>
    </lineage>
</organism>
<dbReference type="Proteomes" id="UP000095281">
    <property type="component" value="Unplaced"/>
</dbReference>
<reference evidence="4" key="1">
    <citation type="submission" date="2016-11" db="UniProtKB">
        <authorList>
            <consortium name="WormBaseParasite"/>
        </authorList>
    </citation>
    <scope>IDENTIFICATION</scope>
</reference>
<dbReference type="InterPro" id="IPR010920">
    <property type="entry name" value="LSM_dom_sf"/>
</dbReference>
<dbReference type="GO" id="GO:0003723">
    <property type="term" value="F:RNA binding"/>
    <property type="evidence" value="ECO:0007669"/>
    <property type="project" value="InterPro"/>
</dbReference>
<feature type="domain" description="Sm" evidence="2">
    <location>
        <begin position="31"/>
        <end position="94"/>
    </location>
</feature>
<dbReference type="SUPFAM" id="SSF50182">
    <property type="entry name" value="Sm-like ribonucleoproteins"/>
    <property type="match status" value="1"/>
</dbReference>
<protein>
    <submittedName>
        <fullName evidence="4">Sm domain-containing protein</fullName>
    </submittedName>
</protein>
<sequence length="170" mass="19530">MVDTSSSNSEIDQEESATIFPSLPDSKFVTNKERQMYKWVDKVLRIELTDGRVYQGVLLCVDNQSNIILGNSREFWIKSVNKDKIQQKPPQIQENLESSKIGLESTETSSKTKKQKKKNKKVGKQKDVEVETNFKGRKELSPMRKVGMAMIARKYIKHIYLVKSPILPLP</sequence>
<accession>A0A1I8BXG3</accession>
<dbReference type="WBParaSite" id="MhA1_Contig714.frz3.gene1">
    <property type="protein sequence ID" value="MhA1_Contig714.frz3.gene1"/>
    <property type="gene ID" value="MhA1_Contig714.frz3.gene1"/>
</dbReference>
<dbReference type="SMART" id="SM00651">
    <property type="entry name" value="Sm"/>
    <property type="match status" value="1"/>
</dbReference>
<feature type="region of interest" description="Disordered" evidence="1">
    <location>
        <begin position="87"/>
        <end position="126"/>
    </location>
</feature>
<dbReference type="GO" id="GO:0005737">
    <property type="term" value="C:cytoplasm"/>
    <property type="evidence" value="ECO:0007669"/>
    <property type="project" value="UniProtKB-ARBA"/>
</dbReference>
<proteinExistence type="predicted"/>
<dbReference type="InterPro" id="IPR047575">
    <property type="entry name" value="Sm"/>
</dbReference>
<evidence type="ECO:0000313" key="4">
    <source>
        <dbReference type="WBParaSite" id="MhA1_Contig714.frz3.gene1"/>
    </source>
</evidence>
<feature type="compositionally biased region" description="Basic residues" evidence="1">
    <location>
        <begin position="111"/>
        <end position="123"/>
    </location>
</feature>
<dbReference type="Pfam" id="PF01423">
    <property type="entry name" value="LSM"/>
    <property type="match status" value="1"/>
</dbReference>
<evidence type="ECO:0000259" key="2">
    <source>
        <dbReference type="PROSITE" id="PS52002"/>
    </source>
</evidence>
<name>A0A1I8BXG3_MELHA</name>
<dbReference type="InterPro" id="IPR001163">
    <property type="entry name" value="Sm_dom_euk/arc"/>
</dbReference>
<dbReference type="PROSITE" id="PS52002">
    <property type="entry name" value="SM"/>
    <property type="match status" value="1"/>
</dbReference>
<dbReference type="PANTHER" id="PTHR10701">
    <property type="entry name" value="SMALL NUCLEAR RIBONUCLEOPROTEIN-ASSOCIATED PROTEIN B AND N"/>
    <property type="match status" value="1"/>
</dbReference>
<evidence type="ECO:0000313" key="3">
    <source>
        <dbReference type="Proteomes" id="UP000095281"/>
    </source>
</evidence>
<dbReference type="PANTHER" id="PTHR10701:SF5">
    <property type="entry name" value="N-ALPHA-ACETYLTRANSFERASE 38, NATC AUXILIARY SUBUNIT"/>
    <property type="match status" value="1"/>
</dbReference>
<evidence type="ECO:0000256" key="1">
    <source>
        <dbReference type="SAM" id="MobiDB-lite"/>
    </source>
</evidence>